<evidence type="ECO:0000313" key="2">
    <source>
        <dbReference type="Proteomes" id="UP001328107"/>
    </source>
</evidence>
<organism evidence="1 2">
    <name type="scientific">Pristionchus mayeri</name>
    <dbReference type="NCBI Taxonomy" id="1317129"/>
    <lineage>
        <taxon>Eukaryota</taxon>
        <taxon>Metazoa</taxon>
        <taxon>Ecdysozoa</taxon>
        <taxon>Nematoda</taxon>
        <taxon>Chromadorea</taxon>
        <taxon>Rhabditida</taxon>
        <taxon>Rhabditina</taxon>
        <taxon>Diplogasteromorpha</taxon>
        <taxon>Diplogasteroidea</taxon>
        <taxon>Neodiplogasteridae</taxon>
        <taxon>Pristionchus</taxon>
    </lineage>
</organism>
<dbReference type="EMBL" id="BTRK01000004">
    <property type="protein sequence ID" value="GMR49851.1"/>
    <property type="molecule type" value="Genomic_DNA"/>
</dbReference>
<keyword evidence="2" id="KW-1185">Reference proteome</keyword>
<proteinExistence type="predicted"/>
<feature type="non-terminal residue" evidence="1">
    <location>
        <position position="86"/>
    </location>
</feature>
<protein>
    <submittedName>
        <fullName evidence="1">Uncharacterized protein</fullName>
    </submittedName>
</protein>
<name>A0AAN5CS86_9BILA</name>
<feature type="non-terminal residue" evidence="1">
    <location>
        <position position="1"/>
    </location>
</feature>
<sequence>EMAFLRSVNRNAITVYIELVKRIEEKKYTQCDFCDRCMFTAQQTFMHIASADHVANIHPDLRSFNDKLIQIIGAVRVELMFKQEAE</sequence>
<comment type="caution">
    <text evidence="1">The sequence shown here is derived from an EMBL/GenBank/DDBJ whole genome shotgun (WGS) entry which is preliminary data.</text>
</comment>
<evidence type="ECO:0000313" key="1">
    <source>
        <dbReference type="EMBL" id="GMR49851.1"/>
    </source>
</evidence>
<gene>
    <name evidence="1" type="ORF">PMAYCL1PPCAC_20046</name>
</gene>
<dbReference type="Proteomes" id="UP001328107">
    <property type="component" value="Unassembled WGS sequence"/>
</dbReference>
<reference evidence="2" key="1">
    <citation type="submission" date="2022-10" db="EMBL/GenBank/DDBJ databases">
        <title>Genome assembly of Pristionchus species.</title>
        <authorList>
            <person name="Yoshida K."/>
            <person name="Sommer R.J."/>
        </authorList>
    </citation>
    <scope>NUCLEOTIDE SEQUENCE [LARGE SCALE GENOMIC DNA]</scope>
    <source>
        <strain evidence="2">RS5460</strain>
    </source>
</reference>
<accession>A0AAN5CS86</accession>
<dbReference type="AlphaFoldDB" id="A0AAN5CS86"/>